<evidence type="ECO:0000313" key="3">
    <source>
        <dbReference type="Proteomes" id="UP001595690"/>
    </source>
</evidence>
<evidence type="ECO:0000259" key="1">
    <source>
        <dbReference type="Pfam" id="PF12697"/>
    </source>
</evidence>
<proteinExistence type="predicted"/>
<organism evidence="2 3">
    <name type="scientific">Lentzea rhizosphaerae</name>
    <dbReference type="NCBI Taxonomy" id="2041025"/>
    <lineage>
        <taxon>Bacteria</taxon>
        <taxon>Bacillati</taxon>
        <taxon>Actinomycetota</taxon>
        <taxon>Actinomycetes</taxon>
        <taxon>Pseudonocardiales</taxon>
        <taxon>Pseudonocardiaceae</taxon>
        <taxon>Lentzea</taxon>
    </lineage>
</organism>
<dbReference type="Pfam" id="PF12697">
    <property type="entry name" value="Abhydrolase_6"/>
    <property type="match status" value="1"/>
</dbReference>
<dbReference type="InterPro" id="IPR052897">
    <property type="entry name" value="Sec-Metab_Biosynth_Hydrolase"/>
</dbReference>
<comment type="caution">
    <text evidence="2">The sequence shown here is derived from an EMBL/GenBank/DDBJ whole genome shotgun (WGS) entry which is preliminary data.</text>
</comment>
<dbReference type="RefSeq" id="WP_382377897.1">
    <property type="nucleotide sequence ID" value="NZ_JBHRZI010000029.1"/>
</dbReference>
<dbReference type="SUPFAM" id="SSF53474">
    <property type="entry name" value="alpha/beta-Hydrolases"/>
    <property type="match status" value="1"/>
</dbReference>
<sequence length="254" mass="26963">MATFVLVPGAWLGAWAWEETARALRGRGHTAVAVTLTGLAERADLGGPQTDVNTHIGDITGLVEAQDLRGVTLVAHSYAAAPVTGAAGRLGDRLERVVYVDSAPFAAGMCMLDLMPPQIADQLREQVTAFGDGWQLAMPPIDVLGTSSSLDGLDEAQRERLLAHATPQPFGTYTQPLTDAVDPGPEVDRVLIACHDVKALLEAGIPMLAHLTQPPWRRFDLPTGHWPMLSAPAELAGTLDAVASWARQISAARA</sequence>
<accession>A0ABV8C2Y8</accession>
<keyword evidence="3" id="KW-1185">Reference proteome</keyword>
<feature type="domain" description="AB hydrolase-1" evidence="1">
    <location>
        <begin position="4"/>
        <end position="236"/>
    </location>
</feature>
<dbReference type="EMBL" id="JBHRZI010000029">
    <property type="protein sequence ID" value="MFC3896355.1"/>
    <property type="molecule type" value="Genomic_DNA"/>
</dbReference>
<dbReference type="PANTHER" id="PTHR37017:SF11">
    <property type="entry name" value="ESTERASE_LIPASE_THIOESTERASE DOMAIN-CONTAINING PROTEIN"/>
    <property type="match status" value="1"/>
</dbReference>
<reference evidence="3" key="1">
    <citation type="journal article" date="2019" name="Int. J. Syst. Evol. Microbiol.">
        <title>The Global Catalogue of Microorganisms (GCM) 10K type strain sequencing project: providing services to taxonomists for standard genome sequencing and annotation.</title>
        <authorList>
            <consortium name="The Broad Institute Genomics Platform"/>
            <consortium name="The Broad Institute Genome Sequencing Center for Infectious Disease"/>
            <person name="Wu L."/>
            <person name="Ma J."/>
        </authorList>
    </citation>
    <scope>NUCLEOTIDE SEQUENCE [LARGE SCALE GENOMIC DNA]</scope>
    <source>
        <strain evidence="3">CGMCC 4.7405</strain>
    </source>
</reference>
<dbReference type="Gene3D" id="3.40.50.1820">
    <property type="entry name" value="alpha/beta hydrolase"/>
    <property type="match status" value="1"/>
</dbReference>
<protein>
    <submittedName>
        <fullName evidence="2">Alpha/beta hydrolase</fullName>
    </submittedName>
</protein>
<dbReference type="InterPro" id="IPR000073">
    <property type="entry name" value="AB_hydrolase_1"/>
</dbReference>
<dbReference type="Proteomes" id="UP001595690">
    <property type="component" value="Unassembled WGS sequence"/>
</dbReference>
<dbReference type="GO" id="GO:0016787">
    <property type="term" value="F:hydrolase activity"/>
    <property type="evidence" value="ECO:0007669"/>
    <property type="project" value="UniProtKB-KW"/>
</dbReference>
<name>A0ABV8C2Y8_9PSEU</name>
<keyword evidence="2" id="KW-0378">Hydrolase</keyword>
<dbReference type="InterPro" id="IPR029058">
    <property type="entry name" value="AB_hydrolase_fold"/>
</dbReference>
<dbReference type="PANTHER" id="PTHR37017">
    <property type="entry name" value="AB HYDROLASE-1 DOMAIN-CONTAINING PROTEIN-RELATED"/>
    <property type="match status" value="1"/>
</dbReference>
<gene>
    <name evidence="2" type="ORF">ACFOWZ_33170</name>
</gene>
<evidence type="ECO:0000313" key="2">
    <source>
        <dbReference type="EMBL" id="MFC3896355.1"/>
    </source>
</evidence>